<name>A0AAU9HA08_STRTR</name>
<reference evidence="1 2" key="1">
    <citation type="submission" date="2020-06" db="EMBL/GenBank/DDBJ databases">
        <authorList>
            <person name="Chuat V."/>
        </authorList>
    </citation>
    <scope>NUCLEOTIDE SEQUENCE [LARGE SCALE GENOMIC DNA]</scope>
    <source>
        <strain evidence="1">STH_CIRM_1046</strain>
    </source>
</reference>
<dbReference type="AlphaFoldDB" id="A0AAU9HA08"/>
<dbReference type="EMBL" id="LR822030">
    <property type="protein sequence ID" value="CAD0155460.1"/>
    <property type="molecule type" value="Genomic_DNA"/>
</dbReference>
<evidence type="ECO:0000313" key="1">
    <source>
        <dbReference type="EMBL" id="CAD0155460.1"/>
    </source>
</evidence>
<evidence type="ECO:0000313" key="2">
    <source>
        <dbReference type="Proteomes" id="UP000509120"/>
    </source>
</evidence>
<gene>
    <name evidence="1" type="ORF">STHERMO_0972</name>
</gene>
<sequence>MVLPITEIIESFLYYTLIREQHHTLTTPQKLDIESLTFVVSLFSICLANSNYNNAFKN</sequence>
<dbReference type="Proteomes" id="UP000509120">
    <property type="component" value="Chromosome"/>
</dbReference>
<proteinExistence type="predicted"/>
<organism evidence="1 2">
    <name type="scientific">Streptococcus thermophilus</name>
    <dbReference type="NCBI Taxonomy" id="1308"/>
    <lineage>
        <taxon>Bacteria</taxon>
        <taxon>Bacillati</taxon>
        <taxon>Bacillota</taxon>
        <taxon>Bacilli</taxon>
        <taxon>Lactobacillales</taxon>
        <taxon>Streptococcaceae</taxon>
        <taxon>Streptococcus</taxon>
    </lineage>
</organism>
<protein>
    <submittedName>
        <fullName evidence="1">Uncharacterized protein</fullName>
    </submittedName>
</protein>
<accession>A0AAU9HA08</accession>